<name>A0A1W1CV25_9ZZZZ</name>
<evidence type="ECO:0000259" key="1">
    <source>
        <dbReference type="PROSITE" id="PS50076"/>
    </source>
</evidence>
<organism evidence="2">
    <name type="scientific">hydrothermal vent metagenome</name>
    <dbReference type="NCBI Taxonomy" id="652676"/>
    <lineage>
        <taxon>unclassified sequences</taxon>
        <taxon>metagenomes</taxon>
        <taxon>ecological metagenomes</taxon>
    </lineage>
</organism>
<feature type="domain" description="J" evidence="1">
    <location>
        <begin position="10"/>
        <end position="78"/>
    </location>
</feature>
<dbReference type="CDD" id="cd06257">
    <property type="entry name" value="DnaJ"/>
    <property type="match status" value="1"/>
</dbReference>
<gene>
    <name evidence="2" type="ORF">MNB_SM-6-1391</name>
</gene>
<dbReference type="InterPro" id="IPR050817">
    <property type="entry name" value="DjlA_DnaK_co-chaperone"/>
</dbReference>
<dbReference type="SMART" id="SM00271">
    <property type="entry name" value="DnaJ"/>
    <property type="match status" value="1"/>
</dbReference>
<dbReference type="PANTHER" id="PTHR24074">
    <property type="entry name" value="CO-CHAPERONE PROTEIN DJLA"/>
    <property type="match status" value="1"/>
</dbReference>
<reference evidence="2" key="1">
    <citation type="submission" date="2016-10" db="EMBL/GenBank/DDBJ databases">
        <authorList>
            <person name="de Groot N.N."/>
        </authorList>
    </citation>
    <scope>NUCLEOTIDE SEQUENCE</scope>
</reference>
<accession>A0A1W1CV25</accession>
<evidence type="ECO:0000313" key="2">
    <source>
        <dbReference type="EMBL" id="SFV69522.1"/>
    </source>
</evidence>
<dbReference type="SUPFAM" id="SSF46565">
    <property type="entry name" value="Chaperone J-domain"/>
    <property type="match status" value="1"/>
</dbReference>
<proteinExistence type="predicted"/>
<dbReference type="PRINTS" id="PR00625">
    <property type="entry name" value="JDOMAIN"/>
</dbReference>
<dbReference type="EMBL" id="FPHK01000133">
    <property type="protein sequence ID" value="SFV69522.1"/>
    <property type="molecule type" value="Genomic_DNA"/>
</dbReference>
<sequence length="101" mass="11977">MPSSFEKIMKAKSLLGLREKSSLKEIKNSYKNLMKKWHPDKHKDEIDKATKMSAQINEAYKTILDYCNNYEYPFDEESIKVSYQTPSEWMSNKFGNRKETI</sequence>
<dbReference type="Gene3D" id="1.10.287.110">
    <property type="entry name" value="DnaJ domain"/>
    <property type="match status" value="1"/>
</dbReference>
<dbReference type="AlphaFoldDB" id="A0A1W1CV25"/>
<dbReference type="InterPro" id="IPR036869">
    <property type="entry name" value="J_dom_sf"/>
</dbReference>
<keyword evidence="2" id="KW-0346">Stress response</keyword>
<protein>
    <submittedName>
        <fullName evidence="2">Heat shock protein DnaJ domain protein</fullName>
    </submittedName>
</protein>
<dbReference type="InterPro" id="IPR001623">
    <property type="entry name" value="DnaJ_domain"/>
</dbReference>
<dbReference type="Pfam" id="PF00226">
    <property type="entry name" value="DnaJ"/>
    <property type="match status" value="1"/>
</dbReference>
<dbReference type="PROSITE" id="PS50076">
    <property type="entry name" value="DNAJ_2"/>
    <property type="match status" value="1"/>
</dbReference>